<dbReference type="EMBL" id="GBIH01002533">
    <property type="protein sequence ID" value="JAC92177.1"/>
    <property type="molecule type" value="mRNA"/>
</dbReference>
<evidence type="ECO:0000313" key="2">
    <source>
        <dbReference type="EMBL" id="JAC92177.1"/>
    </source>
</evidence>
<keyword evidence="1" id="KW-0732">Signal</keyword>
<dbReference type="PANTHER" id="PTHR34007:SF1">
    <property type="entry name" value="AEROLYSIN-LIKE PROTEIN-RELATED"/>
    <property type="match status" value="1"/>
</dbReference>
<protein>
    <submittedName>
        <fullName evidence="2">Putative tick cytotoxin family protein</fullName>
    </submittedName>
</protein>
<organism evidence="2">
    <name type="scientific">Ixodes ricinus</name>
    <name type="common">Common tick</name>
    <name type="synonym">Acarus ricinus</name>
    <dbReference type="NCBI Taxonomy" id="34613"/>
    <lineage>
        <taxon>Eukaryota</taxon>
        <taxon>Metazoa</taxon>
        <taxon>Ecdysozoa</taxon>
        <taxon>Arthropoda</taxon>
        <taxon>Chelicerata</taxon>
        <taxon>Arachnida</taxon>
        <taxon>Acari</taxon>
        <taxon>Parasitiformes</taxon>
        <taxon>Ixodida</taxon>
        <taxon>Ixodoidea</taxon>
        <taxon>Ixodidae</taxon>
        <taxon>Ixodinae</taxon>
        <taxon>Ixodes</taxon>
    </lineage>
</organism>
<name>A0A090X7P1_IXORI</name>
<dbReference type="InterPro" id="IPR004991">
    <property type="entry name" value="Aerolysin-like"/>
</dbReference>
<dbReference type="PANTHER" id="PTHR34007">
    <property type="entry name" value="AEROLYSIN-LIKE PROTEIN-RELATED"/>
    <property type="match status" value="1"/>
</dbReference>
<feature type="signal peptide" evidence="1">
    <location>
        <begin position="1"/>
        <end position="24"/>
    </location>
</feature>
<evidence type="ECO:0000256" key="1">
    <source>
        <dbReference type="SAM" id="SignalP"/>
    </source>
</evidence>
<dbReference type="Pfam" id="PF03318">
    <property type="entry name" value="ETX_MTX2"/>
    <property type="match status" value="1"/>
</dbReference>
<dbReference type="SUPFAM" id="SSF56973">
    <property type="entry name" value="Aerolisin/ETX pore-forming domain"/>
    <property type="match status" value="1"/>
</dbReference>
<reference evidence="2" key="1">
    <citation type="journal article" date="2015" name="PLoS Negl. Trop. Dis.">
        <title>Deep Sequencing Analysis of the Ixodes ricinus Haemocytome.</title>
        <authorList>
            <person name="Kotsyfakis M."/>
            <person name="Kopacek P."/>
            <person name="Franta Z."/>
            <person name="Pedra J.H."/>
            <person name="Ribeiro J.M."/>
        </authorList>
    </citation>
    <scope>NUCLEOTIDE SEQUENCE</scope>
</reference>
<feature type="chain" id="PRO_5001866552" evidence="1">
    <location>
        <begin position="25"/>
        <end position="284"/>
    </location>
</feature>
<proteinExistence type="evidence at transcript level"/>
<dbReference type="InterPro" id="IPR053280">
    <property type="entry name" value="Aerolysin-like_pore-former"/>
</dbReference>
<sequence>MSGVFSMLPLLMSQILFVKGQGHAHFPTGTQDKPIEGKNLQFNLHEVVLEFFVMMLRRKKGRQRIGYWTVLGENPHRPKNGRPVVQAQMSDVTLEAARIASTRPMVAYTQLFHNGQPDRNETATINKQIKHHNTYTLTVERGIDTGLSGTWSAGIQDIIGATTEISVKFSTLWGNTQTTIKETTHSLNQVVNVPPETTVQVLLIISEEVVNIPWKATMSLQGYFAGQFEKGGGRYWEYFKIGLLRHPNVENRGDYEILLAAEGTFHGITSKTTSTVTREKRHYR</sequence>
<accession>A0A090X7P1</accession>
<dbReference type="AlphaFoldDB" id="A0A090X7P1"/>
<dbReference type="Gene3D" id="2.170.15.10">
    <property type="entry name" value="Proaerolysin, chain A, domain 3"/>
    <property type="match status" value="1"/>
</dbReference>